<evidence type="ECO:0000313" key="1">
    <source>
        <dbReference type="EMBL" id="EEF36495.1"/>
    </source>
</evidence>
<dbReference type="EMBL" id="EQ973976">
    <property type="protein sequence ID" value="EEF36495.1"/>
    <property type="molecule type" value="Genomic_DNA"/>
</dbReference>
<proteinExistence type="predicted"/>
<accession>B9SIS2</accession>
<organism evidence="1 2">
    <name type="scientific">Ricinus communis</name>
    <name type="common">Castor bean</name>
    <dbReference type="NCBI Taxonomy" id="3988"/>
    <lineage>
        <taxon>Eukaryota</taxon>
        <taxon>Viridiplantae</taxon>
        <taxon>Streptophyta</taxon>
        <taxon>Embryophyta</taxon>
        <taxon>Tracheophyta</taxon>
        <taxon>Spermatophyta</taxon>
        <taxon>Magnoliopsida</taxon>
        <taxon>eudicotyledons</taxon>
        <taxon>Gunneridae</taxon>
        <taxon>Pentapetalae</taxon>
        <taxon>rosids</taxon>
        <taxon>fabids</taxon>
        <taxon>Malpighiales</taxon>
        <taxon>Euphorbiaceae</taxon>
        <taxon>Acalyphoideae</taxon>
        <taxon>Acalypheae</taxon>
        <taxon>Ricinus</taxon>
    </lineage>
</organism>
<evidence type="ECO:0000313" key="2">
    <source>
        <dbReference type="Proteomes" id="UP000008311"/>
    </source>
</evidence>
<dbReference type="AlphaFoldDB" id="B9SIS2"/>
<dbReference type="InParanoid" id="B9SIS2"/>
<dbReference type="Proteomes" id="UP000008311">
    <property type="component" value="Unassembled WGS sequence"/>
</dbReference>
<sequence>MPWVIFLGDPTVFPPLTPLRAHPDAASLLGTFYACFLGCTLLRFGPSLPLMEVELAQLNQALMCGEVWTRGKGP</sequence>
<name>B9SIS2_RICCO</name>
<gene>
    <name evidence="1" type="ORF">RCOM_0540580</name>
</gene>
<protein>
    <submittedName>
        <fullName evidence="1">Uncharacterized protein</fullName>
    </submittedName>
</protein>
<keyword evidence="2" id="KW-1185">Reference proteome</keyword>
<reference evidence="2" key="1">
    <citation type="journal article" date="2010" name="Nat. Biotechnol.">
        <title>Draft genome sequence of the oilseed species Ricinus communis.</title>
        <authorList>
            <person name="Chan A.P."/>
            <person name="Crabtree J."/>
            <person name="Zhao Q."/>
            <person name="Lorenzi H."/>
            <person name="Orvis J."/>
            <person name="Puiu D."/>
            <person name="Melake-Berhan A."/>
            <person name="Jones K.M."/>
            <person name="Redman J."/>
            <person name="Chen G."/>
            <person name="Cahoon E.B."/>
            <person name="Gedil M."/>
            <person name="Stanke M."/>
            <person name="Haas B.J."/>
            <person name="Wortman J.R."/>
            <person name="Fraser-Liggett C.M."/>
            <person name="Ravel J."/>
            <person name="Rabinowicz P.D."/>
        </authorList>
    </citation>
    <scope>NUCLEOTIDE SEQUENCE [LARGE SCALE GENOMIC DNA]</scope>
    <source>
        <strain evidence="2">cv. Hale</strain>
    </source>
</reference>